<dbReference type="InterPro" id="IPR005467">
    <property type="entry name" value="His_kinase_dom"/>
</dbReference>
<evidence type="ECO:0000259" key="16">
    <source>
        <dbReference type="PROSITE" id="PS50110"/>
    </source>
</evidence>
<dbReference type="PANTHER" id="PTHR43547:SF2">
    <property type="entry name" value="HYBRID SIGNAL TRANSDUCTION HISTIDINE KINASE C"/>
    <property type="match status" value="1"/>
</dbReference>
<keyword evidence="14" id="KW-1133">Transmembrane helix</keyword>
<feature type="modified residue" description="4-aspartylphosphate" evidence="12">
    <location>
        <position position="880"/>
    </location>
</feature>
<evidence type="ECO:0000256" key="3">
    <source>
        <dbReference type="ARBA" id="ARBA00012438"/>
    </source>
</evidence>
<dbReference type="InterPro" id="IPR036890">
    <property type="entry name" value="HATPase_C_sf"/>
</dbReference>
<sequence>MGKLRRYLNKRITRQFVAMMVLSLSLILFGAVFVLVSAVLTLKSYTAETTLLRQKQELVSEIADHSNEVILRARGYYVYLSDYEYDQIFAEKVLLDKNLVDIKKLKLTASEEEVMRNIEDFFTNYFDELLPKAIEYSKSQDYQALRVLISAGEDNPVNKLITYSHDLESQVRLIAEQKNDQLIERLSYQALLFIAYIVFILVLSSLLTRRVAKAIGVPLLTLTSQARNFANGEYTEVDLKDRADELGELARTFHMMLTQIQSNEEELVAQNEELIAQQDELQAQQEELQLAVEVMEQNEKYLLKRNKFIQSLSSTLDQTELLESIITNIVSITESEKGIIVKLDREHEYASVGISEDAALQFIENRNDGILLRALQTKKSYSITRDCYAGEKGYHDNPMKATDLVLPILNASQEIVACVVITKVNREISMQEEVEIAGLMTQVSLAFDKLQLYEISEKQRLMTSDMLDTIQEGIQLLDLDGTTRQINRKMSDILPFFTDAEQTVMMTDEQLKNHIRTVVAQPEMLIPFIEGLVQSGHYQGMRSITYEVIEPERRFIQLYCEPLYRNGIKFGLLLVHRDITKEYEVDRMKSEFVSTVSHELRTPLASVLGFAELLLHRELKPERQRKYMTTIHQEARRLTTLINDFLDLQRMESGKQTYELKLLSLTALITEAVDMQQLSAPNHHIQVRHEAPSTIVLADRDKMHQVIINLLSNAIKYSPNGGQIDIVSGINHNQFYIRIEDHGLGIPTEAMKNLFNKFYRVDNTDRREIGGTGLGLAIVKEIVTKHEGKIEVQSEFGKGSIFTVTLPIAEQPNPIISEESNIAAWDETSIQVMLVENDNNLATLLSDELLASGYMVHLFKEGALAIEAIEELNPDIVVVDLMLESGVTGWDLISKIKKTDLLLNLPIIISSAFEEKDKASQWGITEFLVKPYLPGRLSAAISRLLR</sequence>
<evidence type="ECO:0000256" key="12">
    <source>
        <dbReference type="PROSITE-ProRule" id="PRU00169"/>
    </source>
</evidence>
<dbReference type="FunFam" id="1.10.287.130:FF:000001">
    <property type="entry name" value="Two-component sensor histidine kinase"/>
    <property type="match status" value="1"/>
</dbReference>
<evidence type="ECO:0000313" key="19">
    <source>
        <dbReference type="Proteomes" id="UP000518605"/>
    </source>
</evidence>
<dbReference type="InterPro" id="IPR029016">
    <property type="entry name" value="GAF-like_dom_sf"/>
</dbReference>
<dbReference type="InterPro" id="IPR003660">
    <property type="entry name" value="HAMP_dom"/>
</dbReference>
<dbReference type="GO" id="GO:0005524">
    <property type="term" value="F:ATP binding"/>
    <property type="evidence" value="ECO:0007669"/>
    <property type="project" value="UniProtKB-KW"/>
</dbReference>
<feature type="domain" description="Response regulatory" evidence="16">
    <location>
        <begin position="831"/>
        <end position="945"/>
    </location>
</feature>
<dbReference type="SUPFAM" id="SSF47384">
    <property type="entry name" value="Homodimeric domain of signal transducing histidine kinase"/>
    <property type="match status" value="1"/>
</dbReference>
<evidence type="ECO:0000256" key="9">
    <source>
        <dbReference type="ARBA" id="ARBA00022840"/>
    </source>
</evidence>
<dbReference type="SUPFAM" id="SSF55874">
    <property type="entry name" value="ATPase domain of HSP90 chaperone/DNA topoisomerase II/histidine kinase"/>
    <property type="match status" value="1"/>
</dbReference>
<keyword evidence="5 12" id="KW-0597">Phosphoprotein</keyword>
<dbReference type="SMART" id="SM00388">
    <property type="entry name" value="HisKA"/>
    <property type="match status" value="1"/>
</dbReference>
<dbReference type="SUPFAM" id="SSF52172">
    <property type="entry name" value="CheY-like"/>
    <property type="match status" value="1"/>
</dbReference>
<keyword evidence="13" id="KW-0175">Coiled coil</keyword>
<evidence type="ECO:0000256" key="7">
    <source>
        <dbReference type="ARBA" id="ARBA00022741"/>
    </source>
</evidence>
<dbReference type="Gene3D" id="3.30.565.10">
    <property type="entry name" value="Histidine kinase-like ATPase, C-terminal domain"/>
    <property type="match status" value="1"/>
</dbReference>
<dbReference type="InterPro" id="IPR036097">
    <property type="entry name" value="HisK_dim/P_sf"/>
</dbReference>
<dbReference type="Pfam" id="PF00512">
    <property type="entry name" value="HisKA"/>
    <property type="match status" value="1"/>
</dbReference>
<keyword evidence="10" id="KW-0902">Two-component regulatory system</keyword>
<evidence type="ECO:0000259" key="15">
    <source>
        <dbReference type="PROSITE" id="PS50109"/>
    </source>
</evidence>
<dbReference type="EC" id="2.7.13.3" evidence="3"/>
<keyword evidence="7" id="KW-0547">Nucleotide-binding</keyword>
<dbReference type="InterPro" id="IPR003594">
    <property type="entry name" value="HATPase_dom"/>
</dbReference>
<evidence type="ECO:0000256" key="11">
    <source>
        <dbReference type="ARBA" id="ARBA00023136"/>
    </source>
</evidence>
<feature type="coiled-coil region" evidence="13">
    <location>
        <begin position="257"/>
        <end position="298"/>
    </location>
</feature>
<dbReference type="AlphaFoldDB" id="A0A7W5G9P5"/>
<evidence type="ECO:0000313" key="18">
    <source>
        <dbReference type="EMBL" id="MBB3151523.1"/>
    </source>
</evidence>
<dbReference type="InterPro" id="IPR004358">
    <property type="entry name" value="Sig_transdc_His_kin-like_C"/>
</dbReference>
<dbReference type="CDD" id="cd00156">
    <property type="entry name" value="REC"/>
    <property type="match status" value="1"/>
</dbReference>
<evidence type="ECO:0000256" key="4">
    <source>
        <dbReference type="ARBA" id="ARBA00022475"/>
    </source>
</evidence>
<dbReference type="InterPro" id="IPR011006">
    <property type="entry name" value="CheY-like_superfamily"/>
</dbReference>
<keyword evidence="4" id="KW-1003">Cell membrane</keyword>
<comment type="caution">
    <text evidence="18">The sequence shown here is derived from an EMBL/GenBank/DDBJ whole genome shotgun (WGS) entry which is preliminary data.</text>
</comment>
<proteinExistence type="predicted"/>
<dbReference type="GO" id="GO:0000155">
    <property type="term" value="F:phosphorelay sensor kinase activity"/>
    <property type="evidence" value="ECO:0007669"/>
    <property type="project" value="InterPro"/>
</dbReference>
<organism evidence="18 19">
    <name type="scientific">Paenibacillus endophyticus</name>
    <dbReference type="NCBI Taxonomy" id="1294268"/>
    <lineage>
        <taxon>Bacteria</taxon>
        <taxon>Bacillati</taxon>
        <taxon>Bacillota</taxon>
        <taxon>Bacilli</taxon>
        <taxon>Bacillales</taxon>
        <taxon>Paenibacillaceae</taxon>
        <taxon>Paenibacillus</taxon>
    </lineage>
</organism>
<name>A0A7W5G9P5_9BACL</name>
<gene>
    <name evidence="18" type="ORF">FHS16_001569</name>
</gene>
<dbReference type="Pfam" id="PF00072">
    <property type="entry name" value="Response_reg"/>
    <property type="match status" value="1"/>
</dbReference>
<evidence type="ECO:0000256" key="13">
    <source>
        <dbReference type="SAM" id="Coils"/>
    </source>
</evidence>
<feature type="domain" description="HAMP" evidence="17">
    <location>
        <begin position="213"/>
        <end position="265"/>
    </location>
</feature>
<dbReference type="Pfam" id="PF02518">
    <property type="entry name" value="HATPase_c"/>
    <property type="match status" value="1"/>
</dbReference>
<evidence type="ECO:0000259" key="17">
    <source>
        <dbReference type="PROSITE" id="PS50885"/>
    </source>
</evidence>
<keyword evidence="8 18" id="KW-0418">Kinase</keyword>
<dbReference type="CDD" id="cd00075">
    <property type="entry name" value="HATPase"/>
    <property type="match status" value="1"/>
</dbReference>
<keyword evidence="6" id="KW-0808">Transferase</keyword>
<dbReference type="InterPro" id="IPR001789">
    <property type="entry name" value="Sig_transdc_resp-reg_receiver"/>
</dbReference>
<dbReference type="SMART" id="SM00448">
    <property type="entry name" value="REC"/>
    <property type="match status" value="1"/>
</dbReference>
<keyword evidence="19" id="KW-1185">Reference proteome</keyword>
<keyword evidence="11 14" id="KW-0472">Membrane</keyword>
<dbReference type="GO" id="GO:0005886">
    <property type="term" value="C:plasma membrane"/>
    <property type="evidence" value="ECO:0007669"/>
    <property type="project" value="UniProtKB-SubCell"/>
</dbReference>
<dbReference type="SUPFAM" id="SSF55781">
    <property type="entry name" value="GAF domain-like"/>
    <property type="match status" value="1"/>
</dbReference>
<dbReference type="PROSITE" id="PS50885">
    <property type="entry name" value="HAMP"/>
    <property type="match status" value="1"/>
</dbReference>
<keyword evidence="9" id="KW-0067">ATP-binding</keyword>
<evidence type="ECO:0000256" key="6">
    <source>
        <dbReference type="ARBA" id="ARBA00022679"/>
    </source>
</evidence>
<feature type="domain" description="Histidine kinase" evidence="15">
    <location>
        <begin position="595"/>
        <end position="810"/>
    </location>
</feature>
<accession>A0A7W5G9P5</accession>
<dbReference type="Gene3D" id="6.10.340.10">
    <property type="match status" value="1"/>
</dbReference>
<dbReference type="CDD" id="cd00082">
    <property type="entry name" value="HisKA"/>
    <property type="match status" value="1"/>
</dbReference>
<dbReference type="FunFam" id="3.30.565.10:FF:000006">
    <property type="entry name" value="Sensor histidine kinase WalK"/>
    <property type="match status" value="1"/>
</dbReference>
<dbReference type="Gene3D" id="3.30.450.40">
    <property type="match status" value="1"/>
</dbReference>
<evidence type="ECO:0000256" key="5">
    <source>
        <dbReference type="ARBA" id="ARBA00022553"/>
    </source>
</evidence>
<dbReference type="InterPro" id="IPR003661">
    <property type="entry name" value="HisK_dim/P_dom"/>
</dbReference>
<evidence type="ECO:0000256" key="1">
    <source>
        <dbReference type="ARBA" id="ARBA00000085"/>
    </source>
</evidence>
<dbReference type="RefSeq" id="WP_183560603.1">
    <property type="nucleotide sequence ID" value="NZ_CBCSLB010000011.1"/>
</dbReference>
<dbReference type="EMBL" id="JACHXW010000004">
    <property type="protein sequence ID" value="MBB3151523.1"/>
    <property type="molecule type" value="Genomic_DNA"/>
</dbReference>
<dbReference type="Proteomes" id="UP000518605">
    <property type="component" value="Unassembled WGS sequence"/>
</dbReference>
<dbReference type="SMART" id="SM00387">
    <property type="entry name" value="HATPase_c"/>
    <property type="match status" value="1"/>
</dbReference>
<evidence type="ECO:0000256" key="8">
    <source>
        <dbReference type="ARBA" id="ARBA00022777"/>
    </source>
</evidence>
<dbReference type="SMART" id="SM00304">
    <property type="entry name" value="HAMP"/>
    <property type="match status" value="1"/>
</dbReference>
<protein>
    <recommendedName>
        <fullName evidence="3">histidine kinase</fullName>
        <ecNumber evidence="3">2.7.13.3</ecNumber>
    </recommendedName>
</protein>
<evidence type="ECO:0000256" key="10">
    <source>
        <dbReference type="ARBA" id="ARBA00023012"/>
    </source>
</evidence>
<dbReference type="Gene3D" id="1.10.287.130">
    <property type="match status" value="1"/>
</dbReference>
<dbReference type="Pfam" id="PF00672">
    <property type="entry name" value="HAMP"/>
    <property type="match status" value="1"/>
</dbReference>
<dbReference type="SUPFAM" id="SSF158472">
    <property type="entry name" value="HAMP domain-like"/>
    <property type="match status" value="1"/>
</dbReference>
<dbReference type="PANTHER" id="PTHR43547">
    <property type="entry name" value="TWO-COMPONENT HISTIDINE KINASE"/>
    <property type="match status" value="1"/>
</dbReference>
<comment type="subcellular location">
    <subcellularLocation>
        <location evidence="2">Cell membrane</location>
        <topology evidence="2">Multi-pass membrane protein</topology>
    </subcellularLocation>
</comment>
<reference evidence="18 19" key="1">
    <citation type="submission" date="2020-08" db="EMBL/GenBank/DDBJ databases">
        <title>Genomic Encyclopedia of Type Strains, Phase III (KMG-III): the genomes of soil and plant-associated and newly described type strains.</title>
        <authorList>
            <person name="Whitman W."/>
        </authorList>
    </citation>
    <scope>NUCLEOTIDE SEQUENCE [LARGE SCALE GENOMIC DNA]</scope>
    <source>
        <strain evidence="18 19">CECT 8234</strain>
    </source>
</reference>
<dbReference type="Gene3D" id="3.30.450.20">
    <property type="entry name" value="PAS domain"/>
    <property type="match status" value="1"/>
</dbReference>
<comment type="catalytic activity">
    <reaction evidence="1">
        <text>ATP + protein L-histidine = ADP + protein N-phospho-L-histidine.</text>
        <dbReference type="EC" id="2.7.13.3"/>
    </reaction>
</comment>
<keyword evidence="14" id="KW-0812">Transmembrane</keyword>
<evidence type="ECO:0000256" key="14">
    <source>
        <dbReference type="SAM" id="Phobius"/>
    </source>
</evidence>
<dbReference type="PRINTS" id="PR00344">
    <property type="entry name" value="BCTRLSENSOR"/>
</dbReference>
<dbReference type="CDD" id="cd06225">
    <property type="entry name" value="HAMP"/>
    <property type="match status" value="1"/>
</dbReference>
<dbReference type="PROSITE" id="PS50110">
    <property type="entry name" value="RESPONSE_REGULATORY"/>
    <property type="match status" value="1"/>
</dbReference>
<dbReference type="PROSITE" id="PS50109">
    <property type="entry name" value="HIS_KIN"/>
    <property type="match status" value="1"/>
</dbReference>
<feature type="transmembrane region" description="Helical" evidence="14">
    <location>
        <begin position="186"/>
        <end position="207"/>
    </location>
</feature>
<evidence type="ECO:0000256" key="2">
    <source>
        <dbReference type="ARBA" id="ARBA00004651"/>
    </source>
</evidence>
<dbReference type="Gene3D" id="3.40.50.2300">
    <property type="match status" value="1"/>
</dbReference>